<dbReference type="GO" id="GO:0046872">
    <property type="term" value="F:metal ion binding"/>
    <property type="evidence" value="ECO:0007669"/>
    <property type="project" value="UniProtKB-KW"/>
</dbReference>
<dbReference type="SFLD" id="SFLDS00005">
    <property type="entry name" value="Isoprenoid_Synthase_Type_I"/>
    <property type="match status" value="1"/>
</dbReference>
<accession>A0AAD8DRM1</accession>
<dbReference type="PANTHER" id="PTHR11525">
    <property type="entry name" value="FARNESYL-PYROPHOSPHATE SYNTHETASE"/>
    <property type="match status" value="1"/>
</dbReference>
<comment type="similarity">
    <text evidence="7">Belongs to the FPP/GGPP synthase family.</text>
</comment>
<dbReference type="EMBL" id="JARGEI010000016">
    <property type="protein sequence ID" value="KAJ8717856.1"/>
    <property type="molecule type" value="Genomic_DNA"/>
</dbReference>
<evidence type="ECO:0000256" key="1">
    <source>
        <dbReference type="ARBA" id="ARBA00001946"/>
    </source>
</evidence>
<evidence type="ECO:0000256" key="7">
    <source>
        <dbReference type="RuleBase" id="RU004466"/>
    </source>
</evidence>
<proteinExistence type="inferred from homology"/>
<name>A0AAD8DRM1_MYTSE</name>
<dbReference type="InterPro" id="IPR039702">
    <property type="entry name" value="FPS1-like"/>
</dbReference>
<evidence type="ECO:0000256" key="5">
    <source>
        <dbReference type="ARBA" id="ARBA00033740"/>
    </source>
</evidence>
<dbReference type="Pfam" id="PF00348">
    <property type="entry name" value="polyprenyl_synt"/>
    <property type="match status" value="1"/>
</dbReference>
<evidence type="ECO:0000256" key="4">
    <source>
        <dbReference type="ARBA" id="ARBA00022842"/>
    </source>
</evidence>
<evidence type="ECO:0000256" key="3">
    <source>
        <dbReference type="ARBA" id="ARBA00022723"/>
    </source>
</evidence>
<dbReference type="Proteomes" id="UP001231518">
    <property type="component" value="Chromosome 18"/>
</dbReference>
<keyword evidence="4" id="KW-0460">Magnesium</keyword>
<dbReference type="Gene3D" id="1.10.600.10">
    <property type="entry name" value="Farnesyl Diphosphate Synthase"/>
    <property type="match status" value="1"/>
</dbReference>
<evidence type="ECO:0000313" key="8">
    <source>
        <dbReference type="EMBL" id="KAJ8717856.1"/>
    </source>
</evidence>
<keyword evidence="9" id="KW-1185">Reference proteome</keyword>
<dbReference type="SUPFAM" id="SSF48576">
    <property type="entry name" value="Terpenoid synthases"/>
    <property type="match status" value="1"/>
</dbReference>
<dbReference type="InterPro" id="IPR000092">
    <property type="entry name" value="Polyprenyl_synt"/>
</dbReference>
<protein>
    <recommendedName>
        <fullName evidence="6">Farnesyl pyrophosphate synthase</fullName>
    </recommendedName>
</protein>
<dbReference type="InterPro" id="IPR033749">
    <property type="entry name" value="Polyprenyl_synt_CS"/>
</dbReference>
<dbReference type="InterPro" id="IPR008949">
    <property type="entry name" value="Isoprenoid_synthase_dom_sf"/>
</dbReference>
<dbReference type="AlphaFoldDB" id="A0AAD8DRM1"/>
<dbReference type="GO" id="GO:0004337">
    <property type="term" value="F:(2E,6E)-farnesyl diphosphate synthase activity"/>
    <property type="evidence" value="ECO:0007669"/>
    <property type="project" value="TreeGrafter"/>
</dbReference>
<dbReference type="GO" id="GO:0005737">
    <property type="term" value="C:cytoplasm"/>
    <property type="evidence" value="ECO:0007669"/>
    <property type="project" value="TreeGrafter"/>
</dbReference>
<sequence>MAAFIRQNKVLYKQLRQLSTQLHRSTERSSVPSFDMTTERKAFVDVLPEVINAVVTGPKLEDLPQIRSWTKKLLEYTLGRGKLGRGLMVSIGYRMFEEPENFSEETQHEARVLGWCSEMLQAKILILDDIVDGGTIRRGQPCWHTQPDVGLTAINDSLLLYQSALELMDLYFGKTAAYADLMKYFNEAVYRATMGEHLDLWTSYNKNKNNLDVFNMDLVNTIAKNKYIYTFKLPIFLPLLLVKNGKRKATEELSNICNEFGRMTQYQDDYLDAYGIETITGKTGRDIQEGKCSWVAATALQHCNDAQRAVFKEYYGSKDPEHVKRIKQLYDELHLPKIYEQCERTMYDSLMRQIQTLPYESDRVFLSKILNAKYKRVN</sequence>
<dbReference type="GO" id="GO:0042811">
    <property type="term" value="P:pheromone biosynthetic process"/>
    <property type="evidence" value="ECO:0007669"/>
    <property type="project" value="UniProtKB-ARBA"/>
</dbReference>
<keyword evidence="2 7" id="KW-0808">Transferase</keyword>
<reference evidence="8" key="1">
    <citation type="submission" date="2023-03" db="EMBL/GenBank/DDBJ databases">
        <title>Chromosome-level genomes of two armyworms, Mythimna separata and Mythimna loreyi, provide insights into the biosynthesis and reception of sex pheromones.</title>
        <authorList>
            <person name="Zhao H."/>
        </authorList>
    </citation>
    <scope>NUCLEOTIDE SEQUENCE</scope>
    <source>
        <strain evidence="8">BeijingLab</strain>
        <tissue evidence="8">Pupa</tissue>
    </source>
</reference>
<gene>
    <name evidence="8" type="ORF">PYW07_005786</name>
</gene>
<evidence type="ECO:0000313" key="9">
    <source>
        <dbReference type="Proteomes" id="UP001231518"/>
    </source>
</evidence>
<comment type="pathway">
    <text evidence="5">Pheromone biosynthesis.</text>
</comment>
<organism evidence="8 9">
    <name type="scientific">Mythimna separata</name>
    <name type="common">Oriental armyworm</name>
    <name type="synonym">Pseudaletia separata</name>
    <dbReference type="NCBI Taxonomy" id="271217"/>
    <lineage>
        <taxon>Eukaryota</taxon>
        <taxon>Metazoa</taxon>
        <taxon>Ecdysozoa</taxon>
        <taxon>Arthropoda</taxon>
        <taxon>Hexapoda</taxon>
        <taxon>Insecta</taxon>
        <taxon>Pterygota</taxon>
        <taxon>Neoptera</taxon>
        <taxon>Endopterygota</taxon>
        <taxon>Lepidoptera</taxon>
        <taxon>Glossata</taxon>
        <taxon>Ditrysia</taxon>
        <taxon>Noctuoidea</taxon>
        <taxon>Noctuidae</taxon>
        <taxon>Noctuinae</taxon>
        <taxon>Hadenini</taxon>
        <taxon>Mythimna</taxon>
    </lineage>
</organism>
<keyword evidence="3" id="KW-0479">Metal-binding</keyword>
<dbReference type="GO" id="GO:0045337">
    <property type="term" value="P:farnesyl diphosphate biosynthetic process"/>
    <property type="evidence" value="ECO:0007669"/>
    <property type="project" value="TreeGrafter"/>
</dbReference>
<dbReference type="PROSITE" id="PS00723">
    <property type="entry name" value="POLYPRENYL_SYNTHASE_1"/>
    <property type="match status" value="1"/>
</dbReference>
<comment type="caution">
    <text evidence="8">The sequence shown here is derived from an EMBL/GenBank/DDBJ whole genome shotgun (WGS) entry which is preliminary data.</text>
</comment>
<comment type="cofactor">
    <cofactor evidence="1">
        <name>Mg(2+)</name>
        <dbReference type="ChEBI" id="CHEBI:18420"/>
    </cofactor>
</comment>
<dbReference type="GO" id="GO:0004161">
    <property type="term" value="F:dimethylallyltranstransferase activity"/>
    <property type="evidence" value="ECO:0007669"/>
    <property type="project" value="TreeGrafter"/>
</dbReference>
<dbReference type="PANTHER" id="PTHR11525:SF0">
    <property type="entry name" value="FARNESYL PYROPHOSPHATE SYNTHASE"/>
    <property type="match status" value="1"/>
</dbReference>
<evidence type="ECO:0000256" key="2">
    <source>
        <dbReference type="ARBA" id="ARBA00022679"/>
    </source>
</evidence>
<evidence type="ECO:0000256" key="6">
    <source>
        <dbReference type="ARBA" id="ARBA00034546"/>
    </source>
</evidence>